<gene>
    <name evidence="1" type="ORF">OLEA9_A051011</name>
</gene>
<dbReference type="EMBL" id="CACTIH010007304">
    <property type="protein sequence ID" value="CAA3008748.1"/>
    <property type="molecule type" value="Genomic_DNA"/>
</dbReference>
<accession>A0A8S0TTK7</accession>
<reference evidence="1 2" key="1">
    <citation type="submission" date="2019-12" db="EMBL/GenBank/DDBJ databases">
        <authorList>
            <person name="Alioto T."/>
            <person name="Alioto T."/>
            <person name="Gomez Garrido J."/>
        </authorList>
    </citation>
    <scope>NUCLEOTIDE SEQUENCE [LARGE SCALE GENOMIC DNA]</scope>
</reference>
<dbReference type="AlphaFoldDB" id="A0A8S0TTK7"/>
<evidence type="ECO:0000313" key="1">
    <source>
        <dbReference type="EMBL" id="CAA3008748.1"/>
    </source>
</evidence>
<dbReference type="Proteomes" id="UP000594638">
    <property type="component" value="Unassembled WGS sequence"/>
</dbReference>
<proteinExistence type="predicted"/>
<dbReference type="Gramene" id="OE9A051011T1">
    <property type="protein sequence ID" value="OE9A051011C1"/>
    <property type="gene ID" value="OE9A051011"/>
</dbReference>
<name>A0A8S0TTK7_OLEEU</name>
<sequence length="123" mass="13984">MACSDGEDKEIGFRLILQLASQISERDDIDVGLYNGTKIVCLEQRLIEPICKHHRNGGNERPYPTAESLDLRHWIYSDTFLFTPSLCHAMMVPLRTALTPTVFDNIQPDALEDGFLPCDFHPH</sequence>
<comment type="caution">
    <text evidence="1">The sequence shown here is derived from an EMBL/GenBank/DDBJ whole genome shotgun (WGS) entry which is preliminary data.</text>
</comment>
<keyword evidence="2" id="KW-1185">Reference proteome</keyword>
<protein>
    <submittedName>
        <fullName evidence="1">Uncharacterized protein</fullName>
    </submittedName>
</protein>
<organism evidence="1 2">
    <name type="scientific">Olea europaea subsp. europaea</name>
    <dbReference type="NCBI Taxonomy" id="158383"/>
    <lineage>
        <taxon>Eukaryota</taxon>
        <taxon>Viridiplantae</taxon>
        <taxon>Streptophyta</taxon>
        <taxon>Embryophyta</taxon>
        <taxon>Tracheophyta</taxon>
        <taxon>Spermatophyta</taxon>
        <taxon>Magnoliopsida</taxon>
        <taxon>eudicotyledons</taxon>
        <taxon>Gunneridae</taxon>
        <taxon>Pentapetalae</taxon>
        <taxon>asterids</taxon>
        <taxon>lamiids</taxon>
        <taxon>Lamiales</taxon>
        <taxon>Oleaceae</taxon>
        <taxon>Oleeae</taxon>
        <taxon>Olea</taxon>
    </lineage>
</organism>
<evidence type="ECO:0000313" key="2">
    <source>
        <dbReference type="Proteomes" id="UP000594638"/>
    </source>
</evidence>